<keyword evidence="4 6" id="KW-0067">ATP-binding</keyword>
<evidence type="ECO:0000256" key="4">
    <source>
        <dbReference type="ARBA" id="ARBA00022840"/>
    </source>
</evidence>
<dbReference type="InterPro" id="IPR003439">
    <property type="entry name" value="ABC_transporter-like_ATP-bd"/>
</dbReference>
<comment type="similarity">
    <text evidence="1">Belongs to the ABC transporter superfamily.</text>
</comment>
<keyword evidence="3" id="KW-0547">Nucleotide-binding</keyword>
<name>A0A1L4BQ91_9GAMM</name>
<evidence type="ECO:0000256" key="3">
    <source>
        <dbReference type="ARBA" id="ARBA00022741"/>
    </source>
</evidence>
<dbReference type="PANTHER" id="PTHR42734:SF17">
    <property type="entry name" value="METAL TRANSPORT SYSTEM ATP-BINDING PROTEIN TM_0124-RELATED"/>
    <property type="match status" value="1"/>
</dbReference>
<evidence type="ECO:0000256" key="1">
    <source>
        <dbReference type="ARBA" id="ARBA00005417"/>
    </source>
</evidence>
<dbReference type="Pfam" id="PF00005">
    <property type="entry name" value="ABC_tran"/>
    <property type="match status" value="1"/>
</dbReference>
<protein>
    <submittedName>
        <fullName evidence="6">ABC transporter ATP-binding protein</fullName>
    </submittedName>
</protein>
<dbReference type="Proteomes" id="UP000184222">
    <property type="component" value="Chromosome"/>
</dbReference>
<organism evidence="6 7">
    <name type="scientific">Francisella uliginis</name>
    <dbReference type="NCBI Taxonomy" id="573570"/>
    <lineage>
        <taxon>Bacteria</taxon>
        <taxon>Pseudomonadati</taxon>
        <taxon>Pseudomonadota</taxon>
        <taxon>Gammaproteobacteria</taxon>
        <taxon>Thiotrichales</taxon>
        <taxon>Francisellaceae</taxon>
        <taxon>Francisella</taxon>
    </lineage>
</organism>
<dbReference type="GO" id="GO:0016887">
    <property type="term" value="F:ATP hydrolysis activity"/>
    <property type="evidence" value="ECO:0007669"/>
    <property type="project" value="InterPro"/>
</dbReference>
<dbReference type="GO" id="GO:0005524">
    <property type="term" value="F:ATP binding"/>
    <property type="evidence" value="ECO:0007669"/>
    <property type="project" value="UniProtKB-KW"/>
</dbReference>
<keyword evidence="7" id="KW-1185">Reference proteome</keyword>
<sequence length="225" mass="25655">MIKCSNLVIGYNKPITSPLNLEIPTNAWVGIVGKNGIGKSTFFKTILGKIPSISGSITINDSKINIDNISYIPQEREINFEEKTSGYTLVKYSYKPKSWGLPLFNNEFKKKLDYLIEITQTKNYIHNPFKNLSGGQKKRIYLIQALINEPKVLLLDEPLSDLDPDAKQKFIACLKEIHKKENITLLIISHDMKEISSQLDAFIHFKDGKCHYCDEMPCLQEDICV</sequence>
<dbReference type="SMART" id="SM00382">
    <property type="entry name" value="AAA"/>
    <property type="match status" value="1"/>
</dbReference>
<dbReference type="RefSeq" id="WP_072711207.1">
    <property type="nucleotide sequence ID" value="NZ_CP016796.1"/>
</dbReference>
<dbReference type="InterPro" id="IPR027417">
    <property type="entry name" value="P-loop_NTPase"/>
</dbReference>
<dbReference type="Gene3D" id="3.40.50.300">
    <property type="entry name" value="P-loop containing nucleotide triphosphate hydrolases"/>
    <property type="match status" value="1"/>
</dbReference>
<dbReference type="InterPro" id="IPR050153">
    <property type="entry name" value="Metal_Ion_Import_ABC"/>
</dbReference>
<accession>A0A1L4BQ91</accession>
<dbReference type="STRING" id="573570.F7310_00940"/>
<dbReference type="EMBL" id="CP016796">
    <property type="protein sequence ID" value="API86007.1"/>
    <property type="molecule type" value="Genomic_DNA"/>
</dbReference>
<dbReference type="PANTHER" id="PTHR42734">
    <property type="entry name" value="METAL TRANSPORT SYSTEM ATP-BINDING PROTEIN TM_0124-RELATED"/>
    <property type="match status" value="1"/>
</dbReference>
<gene>
    <name evidence="6" type="ORF">F7310_00940</name>
</gene>
<evidence type="ECO:0000313" key="7">
    <source>
        <dbReference type="Proteomes" id="UP000184222"/>
    </source>
</evidence>
<dbReference type="PROSITE" id="PS50893">
    <property type="entry name" value="ABC_TRANSPORTER_2"/>
    <property type="match status" value="1"/>
</dbReference>
<dbReference type="OrthoDB" id="9780942at2"/>
<dbReference type="KEGG" id="frx:F7310_00940"/>
<dbReference type="SUPFAM" id="SSF52540">
    <property type="entry name" value="P-loop containing nucleoside triphosphate hydrolases"/>
    <property type="match status" value="1"/>
</dbReference>
<keyword evidence="2" id="KW-0813">Transport</keyword>
<dbReference type="InterPro" id="IPR003593">
    <property type="entry name" value="AAA+_ATPase"/>
</dbReference>
<evidence type="ECO:0000256" key="2">
    <source>
        <dbReference type="ARBA" id="ARBA00022448"/>
    </source>
</evidence>
<dbReference type="AlphaFoldDB" id="A0A1L4BQ91"/>
<feature type="domain" description="ABC transporter" evidence="5">
    <location>
        <begin position="2"/>
        <end position="225"/>
    </location>
</feature>
<proteinExistence type="inferred from homology"/>
<reference evidence="6 7" key="1">
    <citation type="journal article" date="2016" name="Appl. Environ. Microbiol.">
        <title>Whole genome relationships among Francisella bacteria of diverse origin define new species and provide specific regions for detection.</title>
        <authorList>
            <person name="Challacombe J.F."/>
            <person name="Petersen J.M."/>
            <person name="Gallegos-Graves V."/>
            <person name="Hodge D."/>
            <person name="Pillai S."/>
            <person name="Kuske C.R."/>
        </authorList>
    </citation>
    <scope>NUCLEOTIDE SEQUENCE [LARGE SCALE GENOMIC DNA]</scope>
    <source>
        <strain evidence="7">TX07-7310</strain>
    </source>
</reference>
<evidence type="ECO:0000313" key="6">
    <source>
        <dbReference type="EMBL" id="API86007.1"/>
    </source>
</evidence>
<evidence type="ECO:0000259" key="5">
    <source>
        <dbReference type="PROSITE" id="PS50893"/>
    </source>
</evidence>